<name>A0A840IEB1_9ACTN</name>
<evidence type="ECO:0000313" key="3">
    <source>
        <dbReference type="Proteomes" id="UP000585272"/>
    </source>
</evidence>
<keyword evidence="1" id="KW-0472">Membrane</keyword>
<keyword evidence="1" id="KW-1133">Transmembrane helix</keyword>
<keyword evidence="1" id="KW-0812">Transmembrane</keyword>
<dbReference type="Proteomes" id="UP000585272">
    <property type="component" value="Unassembled WGS sequence"/>
</dbReference>
<gene>
    <name evidence="2" type="ORF">BDZ31_002758</name>
</gene>
<protein>
    <submittedName>
        <fullName evidence="2">Uncharacterized protein</fullName>
    </submittedName>
</protein>
<organism evidence="2 3">
    <name type="scientific">Conexibacter arvalis</name>
    <dbReference type="NCBI Taxonomy" id="912552"/>
    <lineage>
        <taxon>Bacteria</taxon>
        <taxon>Bacillati</taxon>
        <taxon>Actinomycetota</taxon>
        <taxon>Thermoleophilia</taxon>
        <taxon>Solirubrobacterales</taxon>
        <taxon>Conexibacteraceae</taxon>
        <taxon>Conexibacter</taxon>
    </lineage>
</organism>
<feature type="transmembrane region" description="Helical" evidence="1">
    <location>
        <begin position="14"/>
        <end position="32"/>
    </location>
</feature>
<dbReference type="RefSeq" id="WP_183342897.1">
    <property type="nucleotide sequence ID" value="NZ_JACHNU010000003.1"/>
</dbReference>
<evidence type="ECO:0000256" key="1">
    <source>
        <dbReference type="SAM" id="Phobius"/>
    </source>
</evidence>
<dbReference type="AlphaFoldDB" id="A0A840IEB1"/>
<proteinExistence type="predicted"/>
<evidence type="ECO:0000313" key="2">
    <source>
        <dbReference type="EMBL" id="MBB4663169.1"/>
    </source>
</evidence>
<dbReference type="EMBL" id="JACHNU010000003">
    <property type="protein sequence ID" value="MBB4663169.1"/>
    <property type="molecule type" value="Genomic_DNA"/>
</dbReference>
<reference evidence="2 3" key="1">
    <citation type="submission" date="2020-08" db="EMBL/GenBank/DDBJ databases">
        <title>Genomic Encyclopedia of Archaeal and Bacterial Type Strains, Phase II (KMG-II): from individual species to whole genera.</title>
        <authorList>
            <person name="Goeker M."/>
        </authorList>
    </citation>
    <scope>NUCLEOTIDE SEQUENCE [LARGE SCALE GENOMIC DNA]</scope>
    <source>
        <strain evidence="2 3">DSM 23288</strain>
    </source>
</reference>
<comment type="caution">
    <text evidence="2">The sequence shown here is derived from an EMBL/GenBank/DDBJ whole genome shotgun (WGS) entry which is preliminary data.</text>
</comment>
<accession>A0A840IEB1</accession>
<sequence length="178" mass="19971">MLPPVYSAIEVRDVLLPVLTFAGGLIGVLVAGRMNRNTLTALQSRQAAEERALHEARREEEARGERRMALGAAKVLSEELRRSALLLELMRTEAGDPGNRAERHAEELPLRIRAEDLALLARHMTDDAWLKLAEARARLDQERWDYEYSDFLNMNDTLGAIEDAQGALLDELIPSLSE</sequence>
<keyword evidence="3" id="KW-1185">Reference proteome</keyword>